<feature type="domain" description="Enoyl reductase (ER)" evidence="1">
    <location>
        <begin position="11"/>
        <end position="345"/>
    </location>
</feature>
<dbReference type="Proteomes" id="UP000198211">
    <property type="component" value="Unassembled WGS sequence"/>
</dbReference>
<dbReference type="Gene3D" id="3.40.50.720">
    <property type="entry name" value="NAD(P)-binding Rossmann-like Domain"/>
    <property type="match status" value="1"/>
</dbReference>
<proteinExistence type="predicted"/>
<dbReference type="InterPro" id="IPR011032">
    <property type="entry name" value="GroES-like_sf"/>
</dbReference>
<gene>
    <name evidence="2" type="ORF">PHMEG_00031910</name>
</gene>
<dbReference type="InterPro" id="IPR013149">
    <property type="entry name" value="ADH-like_C"/>
</dbReference>
<dbReference type="PANTHER" id="PTHR45033">
    <property type="match status" value="1"/>
</dbReference>
<accession>A0A225UX77</accession>
<sequence length="351" mass="37250">MSSTNTVYRFGERTSYKTITKTLEPQPTVLDHEILIEVRGVTLNYRDLVIAKSAYPGSVNENIVPCSDGAGVVVAVGTAVEDVQVGDRVIANFDVTNMYGPVLDGGSHFLGGTLDGMLRQYAAVPVQAVTKIPENCNLDFVQLASLVCAGVTAWNALYGLIPLRPGQTVLLQGTGGVSIFGLQLAKAAGATTIITSSSDEKLKFVKEKFGADYTINYRTTPNWAAEAKRVTNGKGVDFVVENGGSGTIAQSIDAVVPGGQISVVGFLSQAKREDMPDVAKLTLAKGCIIRGIQVGSKQLIEELVRVAASQNIQPYIYKTFKFDDEGVQGAFECLDAAGHIGKIGIAVKAEQ</sequence>
<dbReference type="CDD" id="cd08276">
    <property type="entry name" value="MDR7"/>
    <property type="match status" value="1"/>
</dbReference>
<dbReference type="GO" id="GO:0016491">
    <property type="term" value="F:oxidoreductase activity"/>
    <property type="evidence" value="ECO:0007669"/>
    <property type="project" value="InterPro"/>
</dbReference>
<comment type="caution">
    <text evidence="2">The sequence shown here is derived from an EMBL/GenBank/DDBJ whole genome shotgun (WGS) entry which is preliminary data.</text>
</comment>
<evidence type="ECO:0000313" key="3">
    <source>
        <dbReference type="Proteomes" id="UP000198211"/>
    </source>
</evidence>
<dbReference type="EMBL" id="NBNE01010340">
    <property type="protein sequence ID" value="OWY97541.1"/>
    <property type="molecule type" value="Genomic_DNA"/>
</dbReference>
<protein>
    <recommendedName>
        <fullName evidence="1">Enoyl reductase (ER) domain-containing protein</fullName>
    </recommendedName>
</protein>
<dbReference type="InterPro" id="IPR013154">
    <property type="entry name" value="ADH-like_N"/>
</dbReference>
<dbReference type="InterPro" id="IPR052711">
    <property type="entry name" value="Zinc_ADH-like"/>
</dbReference>
<dbReference type="OrthoDB" id="3509362at2759"/>
<dbReference type="SMART" id="SM00829">
    <property type="entry name" value="PKS_ER"/>
    <property type="match status" value="1"/>
</dbReference>
<dbReference type="Gene3D" id="3.90.180.10">
    <property type="entry name" value="Medium-chain alcohol dehydrogenases, catalytic domain"/>
    <property type="match status" value="1"/>
</dbReference>
<dbReference type="STRING" id="4795.A0A225UX77"/>
<dbReference type="Pfam" id="PF00107">
    <property type="entry name" value="ADH_zinc_N"/>
    <property type="match status" value="1"/>
</dbReference>
<dbReference type="InterPro" id="IPR036291">
    <property type="entry name" value="NAD(P)-bd_dom_sf"/>
</dbReference>
<evidence type="ECO:0000259" key="1">
    <source>
        <dbReference type="SMART" id="SM00829"/>
    </source>
</evidence>
<dbReference type="AlphaFoldDB" id="A0A225UX77"/>
<organism evidence="2 3">
    <name type="scientific">Phytophthora megakarya</name>
    <dbReference type="NCBI Taxonomy" id="4795"/>
    <lineage>
        <taxon>Eukaryota</taxon>
        <taxon>Sar</taxon>
        <taxon>Stramenopiles</taxon>
        <taxon>Oomycota</taxon>
        <taxon>Peronosporomycetes</taxon>
        <taxon>Peronosporales</taxon>
        <taxon>Peronosporaceae</taxon>
        <taxon>Phytophthora</taxon>
    </lineage>
</organism>
<reference evidence="3" key="1">
    <citation type="submission" date="2017-03" db="EMBL/GenBank/DDBJ databases">
        <title>Phytopthora megakarya and P. palmivora, two closely related causual agents of cacao black pod achieved similar genome size and gene model numbers by different mechanisms.</title>
        <authorList>
            <person name="Ali S."/>
            <person name="Shao J."/>
            <person name="Larry D.J."/>
            <person name="Kronmiller B."/>
            <person name="Shen D."/>
            <person name="Strem M.D."/>
            <person name="Melnick R.L."/>
            <person name="Guiltinan M.J."/>
            <person name="Tyler B.M."/>
            <person name="Meinhardt L.W."/>
            <person name="Bailey B.A."/>
        </authorList>
    </citation>
    <scope>NUCLEOTIDE SEQUENCE [LARGE SCALE GENOMIC DNA]</scope>
    <source>
        <strain evidence="3">zdho120</strain>
    </source>
</reference>
<dbReference type="Pfam" id="PF08240">
    <property type="entry name" value="ADH_N"/>
    <property type="match status" value="1"/>
</dbReference>
<dbReference type="SUPFAM" id="SSF51735">
    <property type="entry name" value="NAD(P)-binding Rossmann-fold domains"/>
    <property type="match status" value="1"/>
</dbReference>
<dbReference type="SUPFAM" id="SSF50129">
    <property type="entry name" value="GroES-like"/>
    <property type="match status" value="1"/>
</dbReference>
<dbReference type="InterPro" id="IPR020843">
    <property type="entry name" value="ER"/>
</dbReference>
<name>A0A225UX77_9STRA</name>
<evidence type="ECO:0000313" key="2">
    <source>
        <dbReference type="EMBL" id="OWY97541.1"/>
    </source>
</evidence>
<keyword evidence="3" id="KW-1185">Reference proteome</keyword>
<dbReference type="PANTHER" id="PTHR45033:SF2">
    <property type="entry name" value="ZINC-TYPE ALCOHOL DEHYDROGENASE-LIKE PROTEIN C1773.06C"/>
    <property type="match status" value="1"/>
</dbReference>